<dbReference type="Pfam" id="PF02754">
    <property type="entry name" value="CCG"/>
    <property type="match status" value="2"/>
</dbReference>
<evidence type="ECO:0000313" key="13">
    <source>
        <dbReference type="EMBL" id="SDM29030.1"/>
    </source>
</evidence>
<keyword evidence="7" id="KW-0560">Oxidoreductase</keyword>
<dbReference type="SUPFAM" id="SSF103501">
    <property type="entry name" value="Respiratory nitrate reductase 1 gamma chain"/>
    <property type="match status" value="1"/>
</dbReference>
<dbReference type="EMBL" id="FNHB01000003">
    <property type="protein sequence ID" value="SDM29030.1"/>
    <property type="molecule type" value="Genomic_DNA"/>
</dbReference>
<evidence type="ECO:0000256" key="2">
    <source>
        <dbReference type="ARBA" id="ARBA00022475"/>
    </source>
</evidence>
<evidence type="ECO:0000256" key="4">
    <source>
        <dbReference type="ARBA" id="ARBA00022692"/>
    </source>
</evidence>
<feature type="transmembrane region" description="Helical" evidence="11">
    <location>
        <begin position="78"/>
        <end position="99"/>
    </location>
</feature>
<dbReference type="PANTHER" id="PTHR43255">
    <property type="entry name" value="IRON-SULFUR-BINDING OXIDOREDUCTASE FADF-RELATED-RELATED"/>
    <property type="match status" value="1"/>
</dbReference>
<evidence type="ECO:0000256" key="1">
    <source>
        <dbReference type="ARBA" id="ARBA00004651"/>
    </source>
</evidence>
<keyword evidence="14" id="KW-1185">Reference proteome</keyword>
<feature type="transmembrane region" description="Helical" evidence="11">
    <location>
        <begin position="17"/>
        <end position="35"/>
    </location>
</feature>
<feature type="transmembrane region" description="Helical" evidence="11">
    <location>
        <begin position="182"/>
        <end position="202"/>
    </location>
</feature>
<evidence type="ECO:0000256" key="9">
    <source>
        <dbReference type="ARBA" id="ARBA00023014"/>
    </source>
</evidence>
<keyword evidence="10 11" id="KW-0472">Membrane</keyword>
<dbReference type="PANTHER" id="PTHR43255:SF1">
    <property type="entry name" value="IRON-SULFUR-BINDING OXIDOREDUCTASE FADF-RELATED"/>
    <property type="match status" value="1"/>
</dbReference>
<name>A0A1G9S190_9FIRM</name>
<feature type="transmembrane region" description="Helical" evidence="11">
    <location>
        <begin position="156"/>
        <end position="176"/>
    </location>
</feature>
<dbReference type="GO" id="GO:0005886">
    <property type="term" value="C:plasma membrane"/>
    <property type="evidence" value="ECO:0007669"/>
    <property type="project" value="UniProtKB-SubCell"/>
</dbReference>
<dbReference type="Gene3D" id="1.10.1060.10">
    <property type="entry name" value="Alpha-helical ferredoxin"/>
    <property type="match status" value="1"/>
</dbReference>
<dbReference type="InterPro" id="IPR017896">
    <property type="entry name" value="4Fe4S_Fe-S-bd"/>
</dbReference>
<keyword evidence="3" id="KW-0004">4Fe-4S</keyword>
<reference evidence="13 14" key="1">
    <citation type="submission" date="2016-10" db="EMBL/GenBank/DDBJ databases">
        <authorList>
            <person name="de Groot N.N."/>
        </authorList>
    </citation>
    <scope>NUCLEOTIDE SEQUENCE [LARGE SCALE GENOMIC DNA]</scope>
    <source>
        <strain evidence="13 14">DSM 1736</strain>
    </source>
</reference>
<dbReference type="InterPro" id="IPR051460">
    <property type="entry name" value="HdrC_iron-sulfur_subunit"/>
</dbReference>
<organism evidence="13 14">
    <name type="scientific">Dendrosporobacter quercicolus</name>
    <dbReference type="NCBI Taxonomy" id="146817"/>
    <lineage>
        <taxon>Bacteria</taxon>
        <taxon>Bacillati</taxon>
        <taxon>Bacillota</taxon>
        <taxon>Negativicutes</taxon>
        <taxon>Selenomonadales</taxon>
        <taxon>Sporomusaceae</taxon>
        <taxon>Dendrosporobacter</taxon>
    </lineage>
</organism>
<protein>
    <submittedName>
        <fullName evidence="13">Fe-S oxidoreductase</fullName>
    </submittedName>
</protein>
<feature type="transmembrane region" description="Helical" evidence="11">
    <location>
        <begin position="209"/>
        <end position="227"/>
    </location>
</feature>
<dbReference type="GO" id="GO:0051539">
    <property type="term" value="F:4 iron, 4 sulfur cluster binding"/>
    <property type="evidence" value="ECO:0007669"/>
    <property type="project" value="UniProtKB-KW"/>
</dbReference>
<keyword evidence="5" id="KW-0479">Metal-binding</keyword>
<dbReference type="InterPro" id="IPR036197">
    <property type="entry name" value="NarG-like_sf"/>
</dbReference>
<dbReference type="InterPro" id="IPR004017">
    <property type="entry name" value="Cys_rich_dom"/>
</dbReference>
<dbReference type="SUPFAM" id="SSF46548">
    <property type="entry name" value="alpha-helical ferredoxin"/>
    <property type="match status" value="1"/>
</dbReference>
<gene>
    <name evidence="13" type="ORF">SAMN04488502_103170</name>
</gene>
<keyword evidence="2" id="KW-1003">Cell membrane</keyword>
<sequence>MYLTASRQLDMYQSSNLFMYLLMVVALAIFAKGVYDRYRFWQLGVPEDRLKHGKRGLIRFFLQTFGHLRILRDTYPGVMHWFFFWSFAAFTLGTLSIAVTTDLNIPLFQGAYYLLLSLIMDLLGLGAMIAIGMALWRRYGNKPEGIDNTPDDLISLLLIGAIFVTGFLLEGLRIAFAGDPWLVWNPVGAAVAALFSGSDAAGLRTAHRLVWWIHLLLSFGMIAYIPYSKLFHLITGPLNQILAKGRAAQSLSPLDMEDETAEQFGVNEIQQFTWKQLLDGDACIRCGRCQDRCPAYLTGKALSPKKFTQDLKKHLDAKGRLLLKGGEQDAAALSQPIVPEVIAEETVWACTTCGSCEEQCPVFVEHVPKIVDLRRNLVMLESNFPHELALTFRGMETNGNPWNISRSARADWAKGLDVPTLANSEPVEYLYWPGCSGAFDERNKKISIVIVKLLQKAGASFAILGTEETCCGDSARRLGNEYLYQTLAAQNIETMNSYGVKKIITACPHCFNTFKNEYPQFGGNYEVIHHSALMASLVQAGKLKPETPIAGSYTYHDSCYLGRYNDIYAEPRAVLAAIPGLQGKEMIESKVNGFCCGGGGGRMWMEEEPNQRVNVKRTEQAIATGANLFVTACPYCLTMLEDGTKLKDVDETIKTQDIAEILWDSVK</sequence>
<feature type="domain" description="4Fe-4S ferredoxin-type" evidence="12">
    <location>
        <begin position="339"/>
        <end position="370"/>
    </location>
</feature>
<evidence type="ECO:0000256" key="11">
    <source>
        <dbReference type="SAM" id="Phobius"/>
    </source>
</evidence>
<evidence type="ECO:0000256" key="10">
    <source>
        <dbReference type="ARBA" id="ARBA00023136"/>
    </source>
</evidence>
<evidence type="ECO:0000259" key="12">
    <source>
        <dbReference type="PROSITE" id="PS51379"/>
    </source>
</evidence>
<comment type="subcellular location">
    <subcellularLocation>
        <location evidence="1">Cell membrane</location>
        <topology evidence="1">Multi-pass membrane protein</topology>
    </subcellularLocation>
</comment>
<evidence type="ECO:0000256" key="3">
    <source>
        <dbReference type="ARBA" id="ARBA00022485"/>
    </source>
</evidence>
<evidence type="ECO:0000256" key="8">
    <source>
        <dbReference type="ARBA" id="ARBA00023004"/>
    </source>
</evidence>
<keyword evidence="9" id="KW-0411">Iron-sulfur</keyword>
<dbReference type="STRING" id="146817.SAMN04488502_103170"/>
<dbReference type="InterPro" id="IPR017900">
    <property type="entry name" value="4Fe4S_Fe_S_CS"/>
</dbReference>
<accession>A0A1G9S190</accession>
<keyword evidence="4 11" id="KW-0812">Transmembrane</keyword>
<evidence type="ECO:0000256" key="5">
    <source>
        <dbReference type="ARBA" id="ARBA00022723"/>
    </source>
</evidence>
<dbReference type="Pfam" id="PF13183">
    <property type="entry name" value="Fer4_8"/>
    <property type="match status" value="1"/>
</dbReference>
<evidence type="ECO:0000313" key="14">
    <source>
        <dbReference type="Proteomes" id="UP000214880"/>
    </source>
</evidence>
<dbReference type="InterPro" id="IPR009051">
    <property type="entry name" value="Helical_ferredxn"/>
</dbReference>
<dbReference type="GO" id="GO:0016491">
    <property type="term" value="F:oxidoreductase activity"/>
    <property type="evidence" value="ECO:0007669"/>
    <property type="project" value="UniProtKB-KW"/>
</dbReference>
<dbReference type="PROSITE" id="PS00198">
    <property type="entry name" value="4FE4S_FER_1"/>
    <property type="match status" value="2"/>
</dbReference>
<dbReference type="InterPro" id="IPR023234">
    <property type="entry name" value="NarG-like_domain"/>
</dbReference>
<evidence type="ECO:0000256" key="6">
    <source>
        <dbReference type="ARBA" id="ARBA00022989"/>
    </source>
</evidence>
<dbReference type="Proteomes" id="UP000214880">
    <property type="component" value="Unassembled WGS sequence"/>
</dbReference>
<proteinExistence type="predicted"/>
<evidence type="ECO:0000256" key="7">
    <source>
        <dbReference type="ARBA" id="ARBA00023002"/>
    </source>
</evidence>
<dbReference type="AlphaFoldDB" id="A0A1G9S190"/>
<feature type="domain" description="4Fe-4S ferredoxin-type" evidence="12">
    <location>
        <begin position="274"/>
        <end position="305"/>
    </location>
</feature>
<dbReference type="PROSITE" id="PS51379">
    <property type="entry name" value="4FE4S_FER_2"/>
    <property type="match status" value="2"/>
</dbReference>
<keyword evidence="8" id="KW-0408">Iron</keyword>
<feature type="transmembrane region" description="Helical" evidence="11">
    <location>
        <begin position="111"/>
        <end position="136"/>
    </location>
</feature>
<dbReference type="Pfam" id="PF02665">
    <property type="entry name" value="Nitrate_red_gam"/>
    <property type="match status" value="1"/>
</dbReference>
<dbReference type="Gene3D" id="1.20.950.20">
    <property type="entry name" value="Transmembrane di-heme cytochromes, Chain C"/>
    <property type="match status" value="1"/>
</dbReference>
<dbReference type="GO" id="GO:0046872">
    <property type="term" value="F:metal ion binding"/>
    <property type="evidence" value="ECO:0007669"/>
    <property type="project" value="UniProtKB-KW"/>
</dbReference>
<keyword evidence="6 11" id="KW-1133">Transmembrane helix</keyword>